<evidence type="ECO:0000256" key="2">
    <source>
        <dbReference type="SAM" id="SignalP"/>
    </source>
</evidence>
<organism evidence="3 4">
    <name type="scientific">Mya arenaria</name>
    <name type="common">Soft-shell clam</name>
    <dbReference type="NCBI Taxonomy" id="6604"/>
    <lineage>
        <taxon>Eukaryota</taxon>
        <taxon>Metazoa</taxon>
        <taxon>Spiralia</taxon>
        <taxon>Lophotrochozoa</taxon>
        <taxon>Mollusca</taxon>
        <taxon>Bivalvia</taxon>
        <taxon>Autobranchia</taxon>
        <taxon>Heteroconchia</taxon>
        <taxon>Euheterodonta</taxon>
        <taxon>Imparidentia</taxon>
        <taxon>Neoheterodontei</taxon>
        <taxon>Myida</taxon>
        <taxon>Myoidea</taxon>
        <taxon>Myidae</taxon>
        <taxon>Mya</taxon>
    </lineage>
</organism>
<gene>
    <name evidence="3" type="ORF">MAR_004835</name>
</gene>
<evidence type="ECO:0000313" key="3">
    <source>
        <dbReference type="EMBL" id="WAR14730.1"/>
    </source>
</evidence>
<dbReference type="EMBL" id="CP111020">
    <property type="protein sequence ID" value="WAR14730.1"/>
    <property type="molecule type" value="Genomic_DNA"/>
</dbReference>
<proteinExistence type="predicted"/>
<name>A0ABY7EXX4_MYAAR</name>
<protein>
    <submittedName>
        <fullName evidence="3">Uncharacterized protein</fullName>
    </submittedName>
</protein>
<dbReference type="Proteomes" id="UP001164746">
    <property type="component" value="Chromosome 9"/>
</dbReference>
<feature type="signal peptide" evidence="2">
    <location>
        <begin position="1"/>
        <end position="20"/>
    </location>
</feature>
<keyword evidence="4" id="KW-1185">Reference proteome</keyword>
<sequence>MDICKLLLMMVIALSTWTQAVFVKQSIPVPEDNGRNTPPDPPVNSPTLRCSPDKCVTPTNSEMDPSKGSSQHIWEQLDEVRSRLYYGAGRKIEKVRSHVRSFTDTGSLKIREMKDAGSMKIQSIKESGSHAASVAKKTVTSGMFQVKYSVQSIKEFCGTGEMGPGTVSMVSVSTDVDTHEEVKIVRSHTFV</sequence>
<keyword evidence="2" id="KW-0732">Signal</keyword>
<accession>A0ABY7EXX4</accession>
<feature type="region of interest" description="Disordered" evidence="1">
    <location>
        <begin position="29"/>
        <end position="50"/>
    </location>
</feature>
<reference evidence="3" key="1">
    <citation type="submission" date="2022-11" db="EMBL/GenBank/DDBJ databases">
        <title>Centuries of genome instability and evolution in soft-shell clam transmissible cancer (bioRxiv).</title>
        <authorList>
            <person name="Hart S.F.M."/>
            <person name="Yonemitsu M.A."/>
            <person name="Giersch R.M."/>
            <person name="Beal B.F."/>
            <person name="Arriagada G."/>
            <person name="Davis B.W."/>
            <person name="Ostrander E.A."/>
            <person name="Goff S.P."/>
            <person name="Metzger M.J."/>
        </authorList>
    </citation>
    <scope>NUCLEOTIDE SEQUENCE</scope>
    <source>
        <strain evidence="3">MELC-2E11</strain>
        <tissue evidence="3">Siphon/mantle</tissue>
    </source>
</reference>
<feature type="chain" id="PRO_5045268563" evidence="2">
    <location>
        <begin position="21"/>
        <end position="191"/>
    </location>
</feature>
<evidence type="ECO:0000256" key="1">
    <source>
        <dbReference type="SAM" id="MobiDB-lite"/>
    </source>
</evidence>
<evidence type="ECO:0000313" key="4">
    <source>
        <dbReference type="Proteomes" id="UP001164746"/>
    </source>
</evidence>